<dbReference type="Proteomes" id="UP000528432">
    <property type="component" value="Unassembled WGS sequence"/>
</dbReference>
<reference evidence="2 3" key="1">
    <citation type="submission" date="2018-06" db="EMBL/GenBank/DDBJ databases">
        <authorList>
            <consortium name="Pathogen Informatics"/>
            <person name="Doyle S."/>
        </authorList>
    </citation>
    <scope>NUCLEOTIDE SEQUENCE [LARGE SCALE GENOMIC DNA]</scope>
    <source>
        <strain evidence="2 3">NCTC13028</strain>
    </source>
</reference>
<protein>
    <submittedName>
        <fullName evidence="2">Prepilin-type N-terminal cleavage/methylation domain-containing protein</fullName>
    </submittedName>
</protein>
<sequence length="150" mass="17728">MKKGFTLIETIIAVSLSFLILLWGIKALGIYTRIYKNTGYRYLQEFYTNEAFIFIEEKIKEAEQSEIYIDNKGEKSIKLTFHGENNYIRKKEDKLVISYYKINSPYNNNITLDLEEFKLEQVDNLVYVTIKNKGGKGYTRCFYLKEKKAI</sequence>
<evidence type="ECO:0000313" key="2">
    <source>
        <dbReference type="EMBL" id="SQB32867.1"/>
    </source>
</evidence>
<proteinExistence type="predicted"/>
<dbReference type="GeneID" id="70577280"/>
<name>A0A240A933_CLOCO</name>
<gene>
    <name evidence="1" type="ORF">HMJ28_10495</name>
    <name evidence="2" type="ORF">NCTC13028_00041</name>
</gene>
<evidence type="ECO:0000313" key="4">
    <source>
        <dbReference type="Proteomes" id="UP000528432"/>
    </source>
</evidence>
<evidence type="ECO:0000313" key="1">
    <source>
        <dbReference type="EMBL" id="NOH16810.1"/>
    </source>
</evidence>
<reference evidence="1 4" key="2">
    <citation type="submission" date="2020-05" db="EMBL/GenBank/DDBJ databases">
        <title>Draft genome sequence of Clostridium cochlearium strain AGROS13 isolated from a sheep dairy farm in New Zealand.</title>
        <authorList>
            <person name="Gupta T.B."/>
            <person name="Jauregui R."/>
            <person name="Risson A.N."/>
            <person name="Brightwell G."/>
            <person name="Maclean P."/>
        </authorList>
    </citation>
    <scope>NUCLEOTIDE SEQUENCE [LARGE SCALE GENOMIC DNA]</scope>
    <source>
        <strain evidence="1 4">AGROS13</strain>
    </source>
</reference>
<evidence type="ECO:0000313" key="3">
    <source>
        <dbReference type="Proteomes" id="UP000250223"/>
    </source>
</evidence>
<dbReference type="RefSeq" id="WP_095177818.1">
    <property type="nucleotide sequence ID" value="NZ_JABAGF010000002.1"/>
</dbReference>
<dbReference type="AlphaFoldDB" id="A0A240A933"/>
<accession>A0A240A933</accession>
<dbReference type="EMBL" id="UAWC01000001">
    <property type="protein sequence ID" value="SQB32867.1"/>
    <property type="molecule type" value="Genomic_DNA"/>
</dbReference>
<dbReference type="Proteomes" id="UP000250223">
    <property type="component" value="Unassembled WGS sequence"/>
</dbReference>
<dbReference type="EMBL" id="JABFIF010000024">
    <property type="protein sequence ID" value="NOH16810.1"/>
    <property type="molecule type" value="Genomic_DNA"/>
</dbReference>
<organism evidence="2 3">
    <name type="scientific">Clostridium cochlearium</name>
    <dbReference type="NCBI Taxonomy" id="1494"/>
    <lineage>
        <taxon>Bacteria</taxon>
        <taxon>Bacillati</taxon>
        <taxon>Bacillota</taxon>
        <taxon>Clostridia</taxon>
        <taxon>Eubacteriales</taxon>
        <taxon>Clostridiaceae</taxon>
        <taxon>Clostridium</taxon>
    </lineage>
</organism>